<keyword evidence="2" id="KW-1185">Reference proteome</keyword>
<dbReference type="AlphaFoldDB" id="M4BMF3"/>
<accession>M4BMF3</accession>
<dbReference type="OMA" id="HNENSAD"/>
<dbReference type="VEuPathDB" id="FungiDB:HpaG807590"/>
<protein>
    <submittedName>
        <fullName evidence="1">Uncharacterized protein</fullName>
    </submittedName>
</protein>
<sequence length="346" mass="38465">MRWIPATGVQSSTFDRFWVNSLRLDGMNVVGIHLQAKLRSGTGWSAITEEHYERVEENIRGILRATFSSIELLPVLSKGFLAKSLCNFRSWRTKNPLQELLQDSVIDAPTLCFSSSFPLSLHNENSADPDKVIREANDSLSGSQTSVERALLTIQKIKQDRNADQCSSRSTAIKQDINADQCSSRSTAIKLGRSTASSQMIEAEILEVWVSQSSEAKVPWKTFTPIRETKNGILVATSVNREMGIDSLECTWIDTSGKLGTPRAALSVVEMQTPRIAVAALLQTTIEGTGFHRRYVMDVELLDNNICGTGSSNKTILMRVPISSTTYVDLDEMRVRANLQQRQSCF</sequence>
<dbReference type="STRING" id="559515.M4BMF3"/>
<reference evidence="2" key="1">
    <citation type="journal article" date="2010" name="Science">
        <title>Signatures of adaptation to obligate biotrophy in the Hyaloperonospora arabidopsidis genome.</title>
        <authorList>
            <person name="Baxter L."/>
            <person name="Tripathy S."/>
            <person name="Ishaque N."/>
            <person name="Boot N."/>
            <person name="Cabral A."/>
            <person name="Kemen E."/>
            <person name="Thines M."/>
            <person name="Ah-Fong A."/>
            <person name="Anderson R."/>
            <person name="Badejoko W."/>
            <person name="Bittner-Eddy P."/>
            <person name="Boore J.L."/>
            <person name="Chibucos M.C."/>
            <person name="Coates M."/>
            <person name="Dehal P."/>
            <person name="Delehaunty K."/>
            <person name="Dong S."/>
            <person name="Downton P."/>
            <person name="Dumas B."/>
            <person name="Fabro G."/>
            <person name="Fronick C."/>
            <person name="Fuerstenberg S.I."/>
            <person name="Fulton L."/>
            <person name="Gaulin E."/>
            <person name="Govers F."/>
            <person name="Hughes L."/>
            <person name="Humphray S."/>
            <person name="Jiang R.H."/>
            <person name="Judelson H."/>
            <person name="Kamoun S."/>
            <person name="Kyung K."/>
            <person name="Meijer H."/>
            <person name="Minx P."/>
            <person name="Morris P."/>
            <person name="Nelson J."/>
            <person name="Phuntumart V."/>
            <person name="Qutob D."/>
            <person name="Rehmany A."/>
            <person name="Rougon-Cardoso A."/>
            <person name="Ryden P."/>
            <person name="Torto-Alalibo T."/>
            <person name="Studholme D."/>
            <person name="Wang Y."/>
            <person name="Win J."/>
            <person name="Wood J."/>
            <person name="Clifton S.W."/>
            <person name="Rogers J."/>
            <person name="Van den Ackerveken G."/>
            <person name="Jones J.D."/>
            <person name="McDowell J.M."/>
            <person name="Beynon J."/>
            <person name="Tyler B.M."/>
        </authorList>
    </citation>
    <scope>NUCLEOTIDE SEQUENCE [LARGE SCALE GENOMIC DNA]</scope>
    <source>
        <strain evidence="2">Emoy2</strain>
    </source>
</reference>
<name>M4BMF3_HYAAE</name>
<dbReference type="Proteomes" id="UP000011713">
    <property type="component" value="Unassembled WGS sequence"/>
</dbReference>
<dbReference type="HOGENOM" id="CLU_040114_0_0_1"/>
<organism evidence="1 2">
    <name type="scientific">Hyaloperonospora arabidopsidis (strain Emoy2)</name>
    <name type="common">Downy mildew agent</name>
    <name type="synonym">Peronospora arabidopsidis</name>
    <dbReference type="NCBI Taxonomy" id="559515"/>
    <lineage>
        <taxon>Eukaryota</taxon>
        <taxon>Sar</taxon>
        <taxon>Stramenopiles</taxon>
        <taxon>Oomycota</taxon>
        <taxon>Peronosporomycetes</taxon>
        <taxon>Peronosporales</taxon>
        <taxon>Peronosporaceae</taxon>
        <taxon>Hyaloperonospora</taxon>
    </lineage>
</organism>
<proteinExistence type="predicted"/>
<dbReference type="InParanoid" id="M4BMF3"/>
<dbReference type="EnsemblProtists" id="HpaT807590">
    <property type="protein sequence ID" value="HpaP807590"/>
    <property type="gene ID" value="HpaG807590"/>
</dbReference>
<evidence type="ECO:0000313" key="2">
    <source>
        <dbReference type="Proteomes" id="UP000011713"/>
    </source>
</evidence>
<reference evidence="1" key="2">
    <citation type="submission" date="2015-06" db="UniProtKB">
        <authorList>
            <consortium name="EnsemblProtists"/>
        </authorList>
    </citation>
    <scope>IDENTIFICATION</scope>
    <source>
        <strain evidence="1">Emoy2</strain>
    </source>
</reference>
<evidence type="ECO:0000313" key="1">
    <source>
        <dbReference type="EnsemblProtists" id="HpaP807590"/>
    </source>
</evidence>
<dbReference type="EMBL" id="JH598420">
    <property type="status" value="NOT_ANNOTATED_CDS"/>
    <property type="molecule type" value="Genomic_DNA"/>
</dbReference>
<dbReference type="eggNOG" id="ENOG502SBQY">
    <property type="taxonomic scope" value="Eukaryota"/>
</dbReference>